<accession>A0A1I4LLZ6</accession>
<protein>
    <submittedName>
        <fullName evidence="2">Uncharacterized protein</fullName>
    </submittedName>
</protein>
<dbReference type="AlphaFoldDB" id="A0A1I4LLZ6"/>
<dbReference type="RefSeq" id="WP_092020348.1">
    <property type="nucleotide sequence ID" value="NZ_FOUE01000001.1"/>
</dbReference>
<dbReference type="STRING" id="488535.SAMN04487963_0548"/>
<dbReference type="EMBL" id="FOUE01000001">
    <property type="protein sequence ID" value="SFL91995.1"/>
    <property type="molecule type" value="Genomic_DNA"/>
</dbReference>
<evidence type="ECO:0000256" key="1">
    <source>
        <dbReference type="SAM" id="SignalP"/>
    </source>
</evidence>
<keyword evidence="3" id="KW-1185">Reference proteome</keyword>
<name>A0A1I4LLZ6_9GAMM</name>
<proteinExistence type="predicted"/>
<dbReference type="OrthoDB" id="20998at2"/>
<reference evidence="3" key="1">
    <citation type="submission" date="2016-10" db="EMBL/GenBank/DDBJ databases">
        <authorList>
            <person name="Varghese N."/>
            <person name="Submissions S."/>
        </authorList>
    </citation>
    <scope>NUCLEOTIDE SEQUENCE [LARGE SCALE GENOMIC DNA]</scope>
    <source>
        <strain evidence="3">CGMCC 1.7061</strain>
    </source>
</reference>
<organism evidence="2 3">
    <name type="scientific">Marinobacter zhejiangensis</name>
    <dbReference type="NCBI Taxonomy" id="488535"/>
    <lineage>
        <taxon>Bacteria</taxon>
        <taxon>Pseudomonadati</taxon>
        <taxon>Pseudomonadota</taxon>
        <taxon>Gammaproteobacteria</taxon>
        <taxon>Pseudomonadales</taxon>
        <taxon>Marinobacteraceae</taxon>
        <taxon>Marinobacter</taxon>
    </lineage>
</organism>
<gene>
    <name evidence="2" type="ORF">SAMN04487963_0548</name>
</gene>
<dbReference type="PROSITE" id="PS51257">
    <property type="entry name" value="PROKAR_LIPOPROTEIN"/>
    <property type="match status" value="1"/>
</dbReference>
<evidence type="ECO:0000313" key="3">
    <source>
        <dbReference type="Proteomes" id="UP000198519"/>
    </source>
</evidence>
<dbReference type="Proteomes" id="UP000198519">
    <property type="component" value="Unassembled WGS sequence"/>
</dbReference>
<feature type="signal peptide" evidence="1">
    <location>
        <begin position="1"/>
        <end position="21"/>
    </location>
</feature>
<sequence>MRSVRGALLLLVLLLTACTSAEPELDLDLTPEQLDWVGQQIFQNECSGRLACLVHWNDGEAFPSLGIGHFIWYPAGVDDRFVESFPALVAFMDSRSVNLPGWLKNLEPFDAPWPDRASFLAAQEAGEVTSLRQFLGETRGEQVAFIFERAKASLVHIVAAAPESRRDQLLRNLEALAATPGGVYALMDYVNFKGEGLSPDETYQGEGWGLLQVLLAMPQDPDLTALAAFRQGAAEVLTRRADHAERAIERERWLPGWLARLETYREPEGI</sequence>
<keyword evidence="1" id="KW-0732">Signal</keyword>
<evidence type="ECO:0000313" key="2">
    <source>
        <dbReference type="EMBL" id="SFL91995.1"/>
    </source>
</evidence>
<feature type="chain" id="PRO_5011756577" evidence="1">
    <location>
        <begin position="22"/>
        <end position="270"/>
    </location>
</feature>